<reference evidence="5 6" key="1">
    <citation type="submission" date="2023-07" db="EMBL/GenBank/DDBJ databases">
        <title>Genomic Encyclopedia of Type Strains, Phase IV (KMG-IV): sequencing the most valuable type-strain genomes for metagenomic binning, comparative biology and taxonomic classification.</title>
        <authorList>
            <person name="Goeker M."/>
        </authorList>
    </citation>
    <scope>NUCLEOTIDE SEQUENCE [LARGE SCALE GENOMIC DNA]</scope>
    <source>
        <strain evidence="5 6">DSM 17723</strain>
    </source>
</reference>
<dbReference type="PROSITE" id="PS50977">
    <property type="entry name" value="HTH_TETR_2"/>
    <property type="match status" value="1"/>
</dbReference>
<dbReference type="Gene3D" id="1.10.357.10">
    <property type="entry name" value="Tetracycline Repressor, domain 2"/>
    <property type="match status" value="1"/>
</dbReference>
<name>A0ABT9Z383_9BACI</name>
<dbReference type="SUPFAM" id="SSF48498">
    <property type="entry name" value="Tetracyclin repressor-like, C-terminal domain"/>
    <property type="match status" value="1"/>
</dbReference>
<comment type="caution">
    <text evidence="5">The sequence shown here is derived from an EMBL/GenBank/DDBJ whole genome shotgun (WGS) entry which is preliminary data.</text>
</comment>
<protein>
    <submittedName>
        <fullName evidence="5">AcrR family transcriptional regulator</fullName>
    </submittedName>
</protein>
<dbReference type="PROSITE" id="PS01081">
    <property type="entry name" value="HTH_TETR_1"/>
    <property type="match status" value="1"/>
</dbReference>
<evidence type="ECO:0000256" key="2">
    <source>
        <dbReference type="ARBA" id="ARBA00023125"/>
    </source>
</evidence>
<dbReference type="InterPro" id="IPR050624">
    <property type="entry name" value="HTH-type_Tx_Regulator"/>
</dbReference>
<organism evidence="5 6">
    <name type="scientific">Metabacillus niabensis</name>
    <dbReference type="NCBI Taxonomy" id="324854"/>
    <lineage>
        <taxon>Bacteria</taxon>
        <taxon>Bacillati</taxon>
        <taxon>Bacillota</taxon>
        <taxon>Bacilli</taxon>
        <taxon>Bacillales</taxon>
        <taxon>Bacillaceae</taxon>
        <taxon>Metabacillus</taxon>
    </lineage>
</organism>
<evidence type="ECO:0000256" key="3">
    <source>
        <dbReference type="PROSITE-ProRule" id="PRU00335"/>
    </source>
</evidence>
<evidence type="ECO:0000313" key="5">
    <source>
        <dbReference type="EMBL" id="MDQ0226470.1"/>
    </source>
</evidence>
<evidence type="ECO:0000313" key="6">
    <source>
        <dbReference type="Proteomes" id="UP001232245"/>
    </source>
</evidence>
<dbReference type="Pfam" id="PF00440">
    <property type="entry name" value="TetR_N"/>
    <property type="match status" value="1"/>
</dbReference>
<keyword evidence="6" id="KW-1185">Reference proteome</keyword>
<sequence>MAKPNVITKNDLLQSAKQCLVEGGIEKFTLRAVAEKSGVTQGTVYYHFRTKEQLILELVQEICEDSWNSLSQTDEGVLKEAIESAKSRCSYDSFYHKLFITLVSTGFTNEKIRHQLGEMIGRENDILTRQLEKLWSESPIKGVSVETWGIFFNALVDGIALQAILKKDFPIEKTYAELEHFVNGISSLQNKEESE</sequence>
<proteinExistence type="predicted"/>
<accession>A0ABT9Z383</accession>
<dbReference type="Proteomes" id="UP001232245">
    <property type="component" value="Unassembled WGS sequence"/>
</dbReference>
<dbReference type="InterPro" id="IPR023772">
    <property type="entry name" value="DNA-bd_HTH_TetR-type_CS"/>
</dbReference>
<dbReference type="InterPro" id="IPR009057">
    <property type="entry name" value="Homeodomain-like_sf"/>
</dbReference>
<evidence type="ECO:0000256" key="1">
    <source>
        <dbReference type="ARBA" id="ARBA00022491"/>
    </source>
</evidence>
<feature type="domain" description="HTH tetR-type" evidence="4">
    <location>
        <begin position="6"/>
        <end position="66"/>
    </location>
</feature>
<dbReference type="EMBL" id="JAUSTZ010000005">
    <property type="protein sequence ID" value="MDQ0226470.1"/>
    <property type="molecule type" value="Genomic_DNA"/>
</dbReference>
<gene>
    <name evidence="5" type="ORF">J2S02_002815</name>
</gene>
<dbReference type="PRINTS" id="PR00455">
    <property type="entry name" value="HTHTETR"/>
</dbReference>
<keyword evidence="2 3" id="KW-0238">DNA-binding</keyword>
<dbReference type="PANTHER" id="PTHR43479">
    <property type="entry name" value="ACREF/ENVCD OPERON REPRESSOR-RELATED"/>
    <property type="match status" value="1"/>
</dbReference>
<keyword evidence="1" id="KW-0678">Repressor</keyword>
<dbReference type="InterPro" id="IPR001647">
    <property type="entry name" value="HTH_TetR"/>
</dbReference>
<dbReference type="InterPro" id="IPR036271">
    <property type="entry name" value="Tet_transcr_reg_TetR-rel_C_sf"/>
</dbReference>
<dbReference type="RefSeq" id="WP_095300541.1">
    <property type="nucleotide sequence ID" value="NZ_CADEPK010000030.1"/>
</dbReference>
<feature type="DNA-binding region" description="H-T-H motif" evidence="3">
    <location>
        <begin position="29"/>
        <end position="48"/>
    </location>
</feature>
<evidence type="ECO:0000259" key="4">
    <source>
        <dbReference type="PROSITE" id="PS50977"/>
    </source>
</evidence>
<dbReference type="SUPFAM" id="SSF46689">
    <property type="entry name" value="Homeodomain-like"/>
    <property type="match status" value="1"/>
</dbReference>
<dbReference type="PANTHER" id="PTHR43479:SF11">
    <property type="entry name" value="ACREF_ENVCD OPERON REPRESSOR-RELATED"/>
    <property type="match status" value="1"/>
</dbReference>